<accession>A0A9P0GX19</accession>
<reference evidence="4" key="2">
    <citation type="submission" date="2022-10" db="EMBL/GenBank/DDBJ databases">
        <authorList>
            <consortium name="ENA_rothamsted_submissions"/>
            <consortium name="culmorum"/>
            <person name="King R."/>
        </authorList>
    </citation>
    <scope>NUCLEOTIDE SEQUENCE</scope>
</reference>
<feature type="region of interest" description="Disordered" evidence="3">
    <location>
        <begin position="604"/>
        <end position="632"/>
    </location>
</feature>
<gene>
    <name evidence="4" type="ORF">PHAECO_LOCUS11374</name>
</gene>
<dbReference type="OrthoDB" id="1510206at2759"/>
<feature type="region of interest" description="Disordered" evidence="3">
    <location>
        <begin position="484"/>
        <end position="574"/>
    </location>
</feature>
<feature type="compositionally biased region" description="Low complexity" evidence="3">
    <location>
        <begin position="484"/>
        <end position="497"/>
    </location>
</feature>
<protein>
    <recommendedName>
        <fullName evidence="6">Malate dehydrogenase 1B</fullName>
    </recommendedName>
</protein>
<evidence type="ECO:0008006" key="6">
    <source>
        <dbReference type="Google" id="ProtNLM"/>
    </source>
</evidence>
<evidence type="ECO:0000256" key="2">
    <source>
        <dbReference type="ARBA" id="ARBA00023002"/>
    </source>
</evidence>
<dbReference type="Proteomes" id="UP001153737">
    <property type="component" value="Chromosome 7"/>
</dbReference>
<dbReference type="GO" id="GO:0016616">
    <property type="term" value="F:oxidoreductase activity, acting on the CH-OH group of donors, NAD or NADP as acceptor"/>
    <property type="evidence" value="ECO:0007669"/>
    <property type="project" value="InterPro"/>
</dbReference>
<dbReference type="EMBL" id="OU896713">
    <property type="protein sequence ID" value="CAH1175693.1"/>
    <property type="molecule type" value="Genomic_DNA"/>
</dbReference>
<evidence type="ECO:0000256" key="3">
    <source>
        <dbReference type="SAM" id="MobiDB-lite"/>
    </source>
</evidence>
<keyword evidence="5" id="KW-1185">Reference proteome</keyword>
<dbReference type="GO" id="GO:0006108">
    <property type="term" value="P:malate metabolic process"/>
    <property type="evidence" value="ECO:0007669"/>
    <property type="project" value="InterPro"/>
</dbReference>
<reference evidence="4" key="1">
    <citation type="submission" date="2022-01" db="EMBL/GenBank/DDBJ databases">
        <authorList>
            <person name="King R."/>
        </authorList>
    </citation>
    <scope>NUCLEOTIDE SEQUENCE</scope>
</reference>
<dbReference type="InterPro" id="IPR015955">
    <property type="entry name" value="Lactate_DH/Glyco_Ohase_4_C"/>
</dbReference>
<dbReference type="Gene3D" id="3.40.50.720">
    <property type="entry name" value="NAD(P)-binding Rossmann-like Domain"/>
    <property type="match status" value="1"/>
</dbReference>
<dbReference type="PANTHER" id="PTHR23382">
    <property type="entry name" value="MALATE DEHYDROGENASE"/>
    <property type="match status" value="1"/>
</dbReference>
<feature type="compositionally biased region" description="Basic and acidic residues" evidence="3">
    <location>
        <begin position="526"/>
        <end position="574"/>
    </location>
</feature>
<comment type="similarity">
    <text evidence="1">Belongs to the LDH/MDH superfamily. MDH type 2 family.</text>
</comment>
<sequence>MPYFVISGKPNCPHFMHAIHVAKYLSERLPNFIYQKVEKLATEWAKYVYKLNKENTWYITESPLIWKEINIWGGKKHLIGGLSEFWEYVYCYYGLESICPKTDLEKLAADNLKFFVQHQKIAMENEKNVRVIAIHGASAPQTFHLIDSLLQISDLEKREGMCFKLYDTQSNFEKSDETTTYFNNLSIYGNRNVVTIAATEEEAVKDVDILIHVGDFRKKIRENMQACLKRCFISMQHLAEIINKHARRNCIVIMNNHGPVCFLATCLVEMCTRLRPSNIVAVTADMGLSVLNVVSEESGIPVEKLSAPPVWGSVGLCSFVDERHIVFKADVYRPYERALSSPIGSTLPLGTMKSELRLLTNLMTDHEKIKRTIDERHAKMNVRLNRAPILAKIRAVTSLLKLWFASPYSDSIISLGVSSNGSFGITPGIVFSQPVKLDDRGKWVPFDTFPLLSDFTRSQIQECVSVCSEVLQLCGIEKNDDISPVDIVSMDSDSSSTQDDEESDGNKINEGETLGKSGNIDEHEEEKEGMNEVKSGKESDNGEVDKEEKTVDNNEEKEKNEEIGKVGDEQTYKRAEMDTDEIIEIKEKIVTIEVQESEENINVEKVGTAEKTHNEVAQGLDGEENMGTKEGE</sequence>
<evidence type="ECO:0000313" key="4">
    <source>
        <dbReference type="EMBL" id="CAH1175693.1"/>
    </source>
</evidence>
<dbReference type="SUPFAM" id="SSF51735">
    <property type="entry name" value="NAD(P)-binding Rossmann-fold domains"/>
    <property type="match status" value="1"/>
</dbReference>
<dbReference type="Gene3D" id="3.90.110.10">
    <property type="entry name" value="Lactate dehydrogenase/glycoside hydrolase, family 4, C-terminal"/>
    <property type="match status" value="1"/>
</dbReference>
<dbReference type="AlphaFoldDB" id="A0A9P0GX19"/>
<dbReference type="InterPro" id="IPR010945">
    <property type="entry name" value="Malate_DH_type2"/>
</dbReference>
<organism evidence="4 5">
    <name type="scientific">Phaedon cochleariae</name>
    <name type="common">Mustard beetle</name>
    <dbReference type="NCBI Taxonomy" id="80249"/>
    <lineage>
        <taxon>Eukaryota</taxon>
        <taxon>Metazoa</taxon>
        <taxon>Ecdysozoa</taxon>
        <taxon>Arthropoda</taxon>
        <taxon>Hexapoda</taxon>
        <taxon>Insecta</taxon>
        <taxon>Pterygota</taxon>
        <taxon>Neoptera</taxon>
        <taxon>Endopterygota</taxon>
        <taxon>Coleoptera</taxon>
        <taxon>Polyphaga</taxon>
        <taxon>Cucujiformia</taxon>
        <taxon>Chrysomeloidea</taxon>
        <taxon>Chrysomelidae</taxon>
        <taxon>Chrysomelinae</taxon>
        <taxon>Chrysomelini</taxon>
        <taxon>Phaedon</taxon>
    </lineage>
</organism>
<keyword evidence="2" id="KW-0560">Oxidoreductase</keyword>
<evidence type="ECO:0000313" key="5">
    <source>
        <dbReference type="Proteomes" id="UP001153737"/>
    </source>
</evidence>
<evidence type="ECO:0000256" key="1">
    <source>
        <dbReference type="ARBA" id="ARBA00009613"/>
    </source>
</evidence>
<proteinExistence type="inferred from homology"/>
<name>A0A9P0GX19_PHACE</name>
<dbReference type="SUPFAM" id="SSF56327">
    <property type="entry name" value="LDH C-terminal domain-like"/>
    <property type="match status" value="1"/>
</dbReference>
<dbReference type="InterPro" id="IPR036291">
    <property type="entry name" value="NAD(P)-bd_dom_sf"/>
</dbReference>
<dbReference type="GO" id="GO:0016615">
    <property type="term" value="F:malate dehydrogenase activity"/>
    <property type="evidence" value="ECO:0007669"/>
    <property type="project" value="InterPro"/>
</dbReference>